<keyword evidence="1" id="KW-0614">Plasmid</keyword>
<geneLocation type="plasmid" evidence="2">
    <name>pamcp48-600</name>
</geneLocation>
<dbReference type="AlphaFoldDB" id="A0AAC9JE59"/>
<dbReference type="Proteomes" id="UP000182101">
    <property type="component" value="Plasmid pAMCP48-600"/>
</dbReference>
<dbReference type="RefSeq" id="WP_071960643.1">
    <property type="nucleotide sequence ID" value="NZ_CP018025.1"/>
</dbReference>
<name>A0AAC9JE59_9ALTE</name>
<organism evidence="1 2">
    <name type="scientific">Alteromonas mediterranea</name>
    <dbReference type="NCBI Taxonomy" id="314275"/>
    <lineage>
        <taxon>Bacteria</taxon>
        <taxon>Pseudomonadati</taxon>
        <taxon>Pseudomonadota</taxon>
        <taxon>Gammaproteobacteria</taxon>
        <taxon>Alteromonadales</taxon>
        <taxon>Alteromonadaceae</taxon>
        <taxon>Alteromonas/Salinimonas group</taxon>
        <taxon>Alteromonas</taxon>
    </lineage>
</organism>
<accession>A0AAC9JE59</accession>
<sequence length="130" mass="14228">MKTTITEHELNNAVHAVGESLKNDGVNLSPESLCELNDTLHAFLTEKCALEIMKPSNGTHPCPHCGVELAQELNVKRTYVNKDGGDDIAVLGHYEGDDQIFEADEFYGLPEGRFDCLDDSDQCESCGGQL</sequence>
<evidence type="ECO:0000313" key="1">
    <source>
        <dbReference type="EMBL" id="APD92033.1"/>
    </source>
</evidence>
<protein>
    <submittedName>
        <fullName evidence="1">Uncharacterized protein</fullName>
    </submittedName>
</protein>
<reference evidence="1 2" key="1">
    <citation type="submission" date="2016-11" db="EMBL/GenBank/DDBJ databases">
        <title>Networking in microbes: conjugative elements and plasmids in the genus Alteromonas.</title>
        <authorList>
            <person name="Lopez-Perez M."/>
            <person name="Ramon-Marco N."/>
            <person name="Rodriguez-Valera F."/>
        </authorList>
    </citation>
    <scope>NUCLEOTIDE SEQUENCE [LARGE SCALE GENOMIC DNA]</scope>
    <source>
        <strain evidence="1 2">CP48</strain>
        <plasmid evidence="2">pamcp48-600</plasmid>
    </source>
</reference>
<proteinExistence type="predicted"/>
<evidence type="ECO:0000313" key="2">
    <source>
        <dbReference type="Proteomes" id="UP000182101"/>
    </source>
</evidence>
<gene>
    <name evidence="1" type="ORF">BM524_19115</name>
</gene>
<dbReference type="EMBL" id="CP018025">
    <property type="protein sequence ID" value="APD92033.1"/>
    <property type="molecule type" value="Genomic_DNA"/>
</dbReference>